<feature type="non-terminal residue" evidence="1">
    <location>
        <position position="1"/>
    </location>
</feature>
<name>A0A2H3BXQ5_9AGAR</name>
<sequence length="119" mass="13758">LSRSEWQILKDLRDILKTCALSLVLKDVMLYFSHSTPNLAMVILAMDHIDNVFATASLTKETFSLAIHASLLIAKQMLNWYYSMTDASDLYHIAMVLHPQYKLDYFSNTQWQPSWIDDA</sequence>
<evidence type="ECO:0000313" key="2">
    <source>
        <dbReference type="Proteomes" id="UP000218334"/>
    </source>
</evidence>
<gene>
    <name evidence="1" type="ORF">ARMSODRAFT_868807</name>
</gene>
<dbReference type="Proteomes" id="UP000218334">
    <property type="component" value="Unassembled WGS sequence"/>
</dbReference>
<dbReference type="SUPFAM" id="SSF53098">
    <property type="entry name" value="Ribonuclease H-like"/>
    <property type="match status" value="1"/>
</dbReference>
<dbReference type="EMBL" id="KZ293420">
    <property type="protein sequence ID" value="PBK73764.1"/>
    <property type="molecule type" value="Genomic_DNA"/>
</dbReference>
<keyword evidence="2" id="KW-1185">Reference proteome</keyword>
<protein>
    <recommendedName>
        <fullName evidence="3">hAT-like transposase RNase-H fold domain-containing protein</fullName>
    </recommendedName>
</protein>
<reference evidence="2" key="1">
    <citation type="journal article" date="2017" name="Nat. Ecol. Evol.">
        <title>Genome expansion and lineage-specific genetic innovations in the forest pathogenic fungi Armillaria.</title>
        <authorList>
            <person name="Sipos G."/>
            <person name="Prasanna A.N."/>
            <person name="Walter M.C."/>
            <person name="O'Connor E."/>
            <person name="Balint B."/>
            <person name="Krizsan K."/>
            <person name="Kiss B."/>
            <person name="Hess J."/>
            <person name="Varga T."/>
            <person name="Slot J."/>
            <person name="Riley R."/>
            <person name="Boka B."/>
            <person name="Rigling D."/>
            <person name="Barry K."/>
            <person name="Lee J."/>
            <person name="Mihaltcheva S."/>
            <person name="LaButti K."/>
            <person name="Lipzen A."/>
            <person name="Waldron R."/>
            <person name="Moloney N.M."/>
            <person name="Sperisen C."/>
            <person name="Kredics L."/>
            <person name="Vagvoelgyi C."/>
            <person name="Patrignani A."/>
            <person name="Fitzpatrick D."/>
            <person name="Nagy I."/>
            <person name="Doyle S."/>
            <person name="Anderson J.B."/>
            <person name="Grigoriev I.V."/>
            <person name="Gueldener U."/>
            <person name="Muensterkoetter M."/>
            <person name="Nagy L.G."/>
        </authorList>
    </citation>
    <scope>NUCLEOTIDE SEQUENCE [LARGE SCALE GENOMIC DNA]</scope>
    <source>
        <strain evidence="2">28-4</strain>
    </source>
</reference>
<evidence type="ECO:0000313" key="1">
    <source>
        <dbReference type="EMBL" id="PBK73764.1"/>
    </source>
</evidence>
<dbReference type="AlphaFoldDB" id="A0A2H3BXQ5"/>
<evidence type="ECO:0008006" key="3">
    <source>
        <dbReference type="Google" id="ProtNLM"/>
    </source>
</evidence>
<dbReference type="InterPro" id="IPR012337">
    <property type="entry name" value="RNaseH-like_sf"/>
</dbReference>
<proteinExistence type="predicted"/>
<organism evidence="1 2">
    <name type="scientific">Armillaria solidipes</name>
    <dbReference type="NCBI Taxonomy" id="1076256"/>
    <lineage>
        <taxon>Eukaryota</taxon>
        <taxon>Fungi</taxon>
        <taxon>Dikarya</taxon>
        <taxon>Basidiomycota</taxon>
        <taxon>Agaricomycotina</taxon>
        <taxon>Agaricomycetes</taxon>
        <taxon>Agaricomycetidae</taxon>
        <taxon>Agaricales</taxon>
        <taxon>Marasmiineae</taxon>
        <taxon>Physalacriaceae</taxon>
        <taxon>Armillaria</taxon>
    </lineage>
</organism>
<feature type="non-terminal residue" evidence="1">
    <location>
        <position position="119"/>
    </location>
</feature>
<accession>A0A2H3BXQ5</accession>